<evidence type="ECO:0000256" key="2">
    <source>
        <dbReference type="ARBA" id="ARBA00022771"/>
    </source>
</evidence>
<sequence length="172" mass="19307">MASEKCVVCSLEVKAESDSIQCTGLCKGVFHFYCAGFSEKSFRITEQRRLHWRCLKCQPAKAQTNKPSSLKASTEDNMIVHTEENLSPTTVVVQKSLVVETESSSNNPCNSGVPNTPETQSPFVNNFVTIPENQSDLKQFIAEQFKEFAKNLEFHNNIVSDLTKSINQLNRK</sequence>
<dbReference type="InterPro" id="IPR013083">
    <property type="entry name" value="Znf_RING/FYVE/PHD"/>
</dbReference>
<dbReference type="AlphaFoldDB" id="A0AAV6TTY2"/>
<comment type="caution">
    <text evidence="6">The sequence shown here is derived from an EMBL/GenBank/DDBJ whole genome shotgun (WGS) entry which is preliminary data.</text>
</comment>
<keyword evidence="7" id="KW-1185">Reference proteome</keyword>
<keyword evidence="2 4" id="KW-0863">Zinc-finger</keyword>
<keyword evidence="1" id="KW-0479">Metal-binding</keyword>
<dbReference type="CDD" id="cd15489">
    <property type="entry name" value="PHD_SF"/>
    <property type="match status" value="1"/>
</dbReference>
<gene>
    <name evidence="6" type="ORF">JTE90_020199</name>
</gene>
<evidence type="ECO:0000256" key="1">
    <source>
        <dbReference type="ARBA" id="ARBA00022723"/>
    </source>
</evidence>
<dbReference type="SUPFAM" id="SSF57903">
    <property type="entry name" value="FYVE/PHD zinc finger"/>
    <property type="match status" value="1"/>
</dbReference>
<evidence type="ECO:0000256" key="3">
    <source>
        <dbReference type="ARBA" id="ARBA00022833"/>
    </source>
</evidence>
<proteinExistence type="predicted"/>
<dbReference type="InterPro" id="IPR019787">
    <property type="entry name" value="Znf_PHD-finger"/>
</dbReference>
<dbReference type="InterPro" id="IPR019786">
    <property type="entry name" value="Zinc_finger_PHD-type_CS"/>
</dbReference>
<dbReference type="SMART" id="SM00249">
    <property type="entry name" value="PHD"/>
    <property type="match status" value="1"/>
</dbReference>
<dbReference type="InterPro" id="IPR001965">
    <property type="entry name" value="Znf_PHD"/>
</dbReference>
<dbReference type="PROSITE" id="PS50016">
    <property type="entry name" value="ZF_PHD_2"/>
    <property type="match status" value="1"/>
</dbReference>
<organism evidence="6 7">
    <name type="scientific">Oedothorax gibbosus</name>
    <dbReference type="NCBI Taxonomy" id="931172"/>
    <lineage>
        <taxon>Eukaryota</taxon>
        <taxon>Metazoa</taxon>
        <taxon>Ecdysozoa</taxon>
        <taxon>Arthropoda</taxon>
        <taxon>Chelicerata</taxon>
        <taxon>Arachnida</taxon>
        <taxon>Araneae</taxon>
        <taxon>Araneomorphae</taxon>
        <taxon>Entelegynae</taxon>
        <taxon>Araneoidea</taxon>
        <taxon>Linyphiidae</taxon>
        <taxon>Erigoninae</taxon>
        <taxon>Oedothorax</taxon>
    </lineage>
</organism>
<dbReference type="PROSITE" id="PS01359">
    <property type="entry name" value="ZF_PHD_1"/>
    <property type="match status" value="1"/>
</dbReference>
<evidence type="ECO:0000313" key="6">
    <source>
        <dbReference type="EMBL" id="KAG8174920.1"/>
    </source>
</evidence>
<evidence type="ECO:0000313" key="7">
    <source>
        <dbReference type="Proteomes" id="UP000827092"/>
    </source>
</evidence>
<evidence type="ECO:0000259" key="5">
    <source>
        <dbReference type="PROSITE" id="PS50016"/>
    </source>
</evidence>
<dbReference type="Proteomes" id="UP000827092">
    <property type="component" value="Unassembled WGS sequence"/>
</dbReference>
<dbReference type="Pfam" id="PF00628">
    <property type="entry name" value="PHD"/>
    <property type="match status" value="1"/>
</dbReference>
<dbReference type="GO" id="GO:0008270">
    <property type="term" value="F:zinc ion binding"/>
    <property type="evidence" value="ECO:0007669"/>
    <property type="project" value="UniProtKB-KW"/>
</dbReference>
<evidence type="ECO:0000256" key="4">
    <source>
        <dbReference type="PROSITE-ProRule" id="PRU00146"/>
    </source>
</evidence>
<keyword evidence="3" id="KW-0862">Zinc</keyword>
<reference evidence="6 7" key="1">
    <citation type="journal article" date="2022" name="Nat. Ecol. Evol.">
        <title>A masculinizing supergene underlies an exaggerated male reproductive morph in a spider.</title>
        <authorList>
            <person name="Hendrickx F."/>
            <person name="De Corte Z."/>
            <person name="Sonet G."/>
            <person name="Van Belleghem S.M."/>
            <person name="Kostlbacher S."/>
            <person name="Vangestel C."/>
        </authorList>
    </citation>
    <scope>NUCLEOTIDE SEQUENCE [LARGE SCALE GENOMIC DNA]</scope>
    <source>
        <strain evidence="6">W744_W776</strain>
    </source>
</reference>
<dbReference type="EMBL" id="JAFNEN010001115">
    <property type="protein sequence ID" value="KAG8174920.1"/>
    <property type="molecule type" value="Genomic_DNA"/>
</dbReference>
<name>A0AAV6TTY2_9ARAC</name>
<feature type="domain" description="PHD-type" evidence="5">
    <location>
        <begin position="3"/>
        <end position="60"/>
    </location>
</feature>
<accession>A0AAV6TTY2</accession>
<dbReference type="InterPro" id="IPR011011">
    <property type="entry name" value="Znf_FYVE_PHD"/>
</dbReference>
<dbReference type="Gene3D" id="3.30.40.10">
    <property type="entry name" value="Zinc/RING finger domain, C3HC4 (zinc finger)"/>
    <property type="match status" value="1"/>
</dbReference>
<protein>
    <recommendedName>
        <fullName evidence="5">PHD-type domain-containing protein</fullName>
    </recommendedName>
</protein>